<evidence type="ECO:0000313" key="1">
    <source>
        <dbReference type="EMBL" id="CAG8838255.1"/>
    </source>
</evidence>
<dbReference type="Proteomes" id="UP000789920">
    <property type="component" value="Unassembled WGS sequence"/>
</dbReference>
<keyword evidence="2" id="KW-1185">Reference proteome</keyword>
<comment type="caution">
    <text evidence="1">The sequence shown here is derived from an EMBL/GenBank/DDBJ whole genome shotgun (WGS) entry which is preliminary data.</text>
</comment>
<proteinExistence type="predicted"/>
<evidence type="ECO:0000313" key="2">
    <source>
        <dbReference type="Proteomes" id="UP000789920"/>
    </source>
</evidence>
<sequence>FDQNDQQPVPDTLPIEEDLPTEQEALQSISIQSYKTEDTDDTQDP</sequence>
<reference evidence="1" key="1">
    <citation type="submission" date="2021-06" db="EMBL/GenBank/DDBJ databases">
        <authorList>
            <person name="Kallberg Y."/>
            <person name="Tangrot J."/>
            <person name="Rosling A."/>
        </authorList>
    </citation>
    <scope>NUCLEOTIDE SEQUENCE</scope>
    <source>
        <strain evidence="1">MA461A</strain>
    </source>
</reference>
<feature type="non-terminal residue" evidence="1">
    <location>
        <position position="1"/>
    </location>
</feature>
<dbReference type="EMBL" id="CAJVQC010120001">
    <property type="protein sequence ID" value="CAG8838255.1"/>
    <property type="molecule type" value="Genomic_DNA"/>
</dbReference>
<gene>
    <name evidence="1" type="ORF">RPERSI_LOCUS30604</name>
</gene>
<organism evidence="1 2">
    <name type="scientific">Racocetra persica</name>
    <dbReference type="NCBI Taxonomy" id="160502"/>
    <lineage>
        <taxon>Eukaryota</taxon>
        <taxon>Fungi</taxon>
        <taxon>Fungi incertae sedis</taxon>
        <taxon>Mucoromycota</taxon>
        <taxon>Glomeromycotina</taxon>
        <taxon>Glomeromycetes</taxon>
        <taxon>Diversisporales</taxon>
        <taxon>Gigasporaceae</taxon>
        <taxon>Racocetra</taxon>
    </lineage>
</organism>
<accession>A0ACA9SH99</accession>
<name>A0ACA9SH99_9GLOM</name>
<protein>
    <submittedName>
        <fullName evidence="1">9566_t:CDS:1</fullName>
    </submittedName>
</protein>